<evidence type="ECO:0000313" key="4">
    <source>
        <dbReference type="Proteomes" id="UP000617426"/>
    </source>
</evidence>
<sequence>MTSCDHYEIDEPEDWDRPTPPRVRHASRYVDGSAVIGEVNVTFNRKTSYNLFPDFLHAFTQEQIGIIREELPFWYDFFKPRITS</sequence>
<dbReference type="EMBL" id="JACHMK010000001">
    <property type="protein sequence ID" value="MBB6333907.1"/>
    <property type="molecule type" value="Genomic_DNA"/>
</dbReference>
<dbReference type="Pfam" id="PF24723">
    <property type="entry name" value="DUF7675"/>
    <property type="match status" value="1"/>
</dbReference>
<evidence type="ECO:0000313" key="3">
    <source>
        <dbReference type="EMBL" id="MBB6333907.1"/>
    </source>
</evidence>
<reference evidence="3" key="1">
    <citation type="submission" date="2020-08" db="EMBL/GenBank/DDBJ databases">
        <title>Sequencing the genomes of 1000 actinobacteria strains.</title>
        <authorList>
            <person name="Klenk H.-P."/>
        </authorList>
    </citation>
    <scope>NUCLEOTIDE SEQUENCE</scope>
    <source>
        <strain evidence="3">DSM 10695</strain>
    </source>
</reference>
<feature type="domain" description="DUF7675" evidence="2">
    <location>
        <begin position="24"/>
        <end position="81"/>
    </location>
</feature>
<feature type="region of interest" description="Disordered" evidence="1">
    <location>
        <begin position="1"/>
        <end position="22"/>
    </location>
</feature>
<dbReference type="Proteomes" id="UP000617426">
    <property type="component" value="Unassembled WGS sequence"/>
</dbReference>
<dbReference type="RefSeq" id="WP_184451583.1">
    <property type="nucleotide sequence ID" value="NZ_JACHMK010000001.1"/>
</dbReference>
<evidence type="ECO:0000259" key="2">
    <source>
        <dbReference type="Pfam" id="PF24723"/>
    </source>
</evidence>
<proteinExistence type="predicted"/>
<protein>
    <recommendedName>
        <fullName evidence="2">DUF7675 domain-containing protein</fullName>
    </recommendedName>
</protein>
<dbReference type="AlphaFoldDB" id="A0A923IW87"/>
<keyword evidence="4" id="KW-1185">Reference proteome</keyword>
<dbReference type="InterPro" id="IPR056092">
    <property type="entry name" value="DUF7675"/>
</dbReference>
<comment type="caution">
    <text evidence="3">The sequence shown here is derived from an EMBL/GenBank/DDBJ whole genome shotgun (WGS) entry which is preliminary data.</text>
</comment>
<evidence type="ECO:0000256" key="1">
    <source>
        <dbReference type="SAM" id="MobiDB-lite"/>
    </source>
</evidence>
<feature type="compositionally biased region" description="Basic and acidic residues" evidence="1">
    <location>
        <begin position="1"/>
        <end position="19"/>
    </location>
</feature>
<organism evidence="3 4">
    <name type="scientific">Schaalia hyovaginalis</name>
    <dbReference type="NCBI Taxonomy" id="29316"/>
    <lineage>
        <taxon>Bacteria</taxon>
        <taxon>Bacillati</taxon>
        <taxon>Actinomycetota</taxon>
        <taxon>Actinomycetes</taxon>
        <taxon>Actinomycetales</taxon>
        <taxon>Actinomycetaceae</taxon>
        <taxon>Schaalia</taxon>
    </lineage>
</organism>
<gene>
    <name evidence="3" type="ORF">HD592_000472</name>
</gene>
<name>A0A923IW87_9ACTO</name>
<accession>A0A923IW87</accession>